<gene>
    <name evidence="2" type="ORF">BTO11_04535</name>
</gene>
<dbReference type="RefSeq" id="WP_105051469.1">
    <property type="nucleotide sequence ID" value="NZ_BMYG01000008.1"/>
</dbReference>
<dbReference type="Pfam" id="PF03091">
    <property type="entry name" value="CutA1"/>
    <property type="match status" value="1"/>
</dbReference>
<evidence type="ECO:0008006" key="4">
    <source>
        <dbReference type="Google" id="ProtNLM"/>
    </source>
</evidence>
<dbReference type="AlphaFoldDB" id="A0A2S7UTD2"/>
<evidence type="ECO:0000313" key="2">
    <source>
        <dbReference type="EMBL" id="PQJ52995.1"/>
    </source>
</evidence>
<dbReference type="GO" id="GO:0005507">
    <property type="term" value="F:copper ion binding"/>
    <property type="evidence" value="ECO:0007669"/>
    <property type="project" value="TreeGrafter"/>
</dbReference>
<accession>A0A2S7UTD2</accession>
<dbReference type="InterPro" id="IPR011322">
    <property type="entry name" value="N-reg_PII-like_a/b"/>
</dbReference>
<sequence>MTYKLILTTCPDLASAHLIAEGLVKLEIAACVNILPTIISIYKWQNNIEQSAESQLFIKTNESNWPKVESYIKTNHPYDVPELIELDISNGSPEYFSWMDNNLQQGE</sequence>
<dbReference type="SUPFAM" id="SSF54913">
    <property type="entry name" value="GlnB-like"/>
    <property type="match status" value="1"/>
</dbReference>
<dbReference type="Gene3D" id="3.30.70.120">
    <property type="match status" value="1"/>
</dbReference>
<dbReference type="InterPro" id="IPR004323">
    <property type="entry name" value="Ion_tolerance_CutA"/>
</dbReference>
<dbReference type="Proteomes" id="UP000239007">
    <property type="component" value="Unassembled WGS sequence"/>
</dbReference>
<dbReference type="PANTHER" id="PTHR23419:SF8">
    <property type="entry name" value="FI09726P"/>
    <property type="match status" value="1"/>
</dbReference>
<protein>
    <recommendedName>
        <fullName evidence="4">Divalent-cation tolerance protein CutA</fullName>
    </recommendedName>
</protein>
<comment type="caution">
    <text evidence="2">The sequence shown here is derived from an EMBL/GenBank/DDBJ whole genome shotgun (WGS) entry which is preliminary data.</text>
</comment>
<dbReference type="GO" id="GO:0010038">
    <property type="term" value="P:response to metal ion"/>
    <property type="evidence" value="ECO:0007669"/>
    <property type="project" value="InterPro"/>
</dbReference>
<name>A0A2S7UTD2_9GAMM</name>
<evidence type="ECO:0000256" key="1">
    <source>
        <dbReference type="ARBA" id="ARBA00010169"/>
    </source>
</evidence>
<dbReference type="InterPro" id="IPR015867">
    <property type="entry name" value="N-reg_PII/ATP_PRibTrfase_C"/>
</dbReference>
<comment type="similarity">
    <text evidence="1">Belongs to the CutA family.</text>
</comment>
<dbReference type="OrthoDB" id="37622at2"/>
<organism evidence="2 3">
    <name type="scientific">Psychrosphaera saromensis</name>
    <dbReference type="NCBI Taxonomy" id="716813"/>
    <lineage>
        <taxon>Bacteria</taxon>
        <taxon>Pseudomonadati</taxon>
        <taxon>Pseudomonadota</taxon>
        <taxon>Gammaproteobacteria</taxon>
        <taxon>Alteromonadales</taxon>
        <taxon>Pseudoalteromonadaceae</taxon>
        <taxon>Psychrosphaera</taxon>
    </lineage>
</organism>
<keyword evidence="3" id="KW-1185">Reference proteome</keyword>
<evidence type="ECO:0000313" key="3">
    <source>
        <dbReference type="Proteomes" id="UP000239007"/>
    </source>
</evidence>
<proteinExistence type="inferred from homology"/>
<dbReference type="EMBL" id="MSCH01000003">
    <property type="protein sequence ID" value="PQJ52995.1"/>
    <property type="molecule type" value="Genomic_DNA"/>
</dbReference>
<reference evidence="2 3" key="1">
    <citation type="submission" date="2016-12" db="EMBL/GenBank/DDBJ databases">
        <title>Diversity of luminous bacteria.</title>
        <authorList>
            <person name="Yoshizawa S."/>
            <person name="Kogure K."/>
        </authorList>
    </citation>
    <scope>NUCLEOTIDE SEQUENCE [LARGE SCALE GENOMIC DNA]</scope>
    <source>
        <strain evidence="2 3">SA4-48</strain>
    </source>
</reference>
<dbReference type="PANTHER" id="PTHR23419">
    <property type="entry name" value="DIVALENT CATION TOLERANCE CUTA-RELATED"/>
    <property type="match status" value="1"/>
</dbReference>